<dbReference type="PANTHER" id="PTHR14136:SF17">
    <property type="entry name" value="BTB_POZ DOMAIN-CONTAINING PROTEIN KCTD9"/>
    <property type="match status" value="1"/>
</dbReference>
<dbReference type="Proteomes" id="UP000075884">
    <property type="component" value="Unassembled WGS sequence"/>
</dbReference>
<protein>
    <recommendedName>
        <fullName evidence="2">BTB domain-containing protein</fullName>
    </recommendedName>
</protein>
<dbReference type="Pfam" id="PF02214">
    <property type="entry name" value="BTB_2"/>
    <property type="match status" value="2"/>
</dbReference>
<proteinExistence type="predicted"/>
<dbReference type="EnsemblMetazoa" id="ADIR004126-RA">
    <property type="protein sequence ID" value="ADIR004126-PA"/>
    <property type="gene ID" value="ADIR004126"/>
</dbReference>
<dbReference type="Gene3D" id="2.160.20.80">
    <property type="entry name" value="E3 ubiquitin-protein ligase SopA"/>
    <property type="match status" value="2"/>
</dbReference>
<evidence type="ECO:0000313" key="4">
    <source>
        <dbReference type="Proteomes" id="UP000075884"/>
    </source>
</evidence>
<evidence type="ECO:0000259" key="2">
    <source>
        <dbReference type="PROSITE" id="PS50097"/>
    </source>
</evidence>
<dbReference type="PROSITE" id="PS50097">
    <property type="entry name" value="BTB"/>
    <property type="match status" value="1"/>
</dbReference>
<organism evidence="3 4">
    <name type="scientific">Anopheles dirus</name>
    <dbReference type="NCBI Taxonomy" id="7168"/>
    <lineage>
        <taxon>Eukaryota</taxon>
        <taxon>Metazoa</taxon>
        <taxon>Ecdysozoa</taxon>
        <taxon>Arthropoda</taxon>
        <taxon>Hexapoda</taxon>
        <taxon>Insecta</taxon>
        <taxon>Pterygota</taxon>
        <taxon>Neoptera</taxon>
        <taxon>Endopterygota</taxon>
        <taxon>Diptera</taxon>
        <taxon>Nematocera</taxon>
        <taxon>Culicoidea</taxon>
        <taxon>Culicidae</taxon>
        <taxon>Anophelinae</taxon>
        <taxon>Anopheles</taxon>
    </lineage>
</organism>
<dbReference type="Gene3D" id="3.30.710.10">
    <property type="entry name" value="Potassium Channel Kv1.1, Chain A"/>
    <property type="match status" value="2"/>
</dbReference>
<dbReference type="VEuPathDB" id="VectorBase:ADIR004126"/>
<dbReference type="SMART" id="SM00225">
    <property type="entry name" value="BTB"/>
    <property type="match status" value="1"/>
</dbReference>
<reference evidence="3" key="2">
    <citation type="submission" date="2020-05" db="UniProtKB">
        <authorList>
            <consortium name="EnsemblMetazoa"/>
        </authorList>
    </citation>
    <scope>IDENTIFICATION</scope>
    <source>
        <strain evidence="3">WRAIR2</strain>
    </source>
</reference>
<name>A0A182N902_9DIPT</name>
<dbReference type="STRING" id="7168.A0A182N902"/>
<feature type="domain" description="BTB" evidence="2">
    <location>
        <begin position="278"/>
        <end position="349"/>
    </location>
</feature>
<dbReference type="GO" id="GO:0051260">
    <property type="term" value="P:protein homooligomerization"/>
    <property type="evidence" value="ECO:0007669"/>
    <property type="project" value="InterPro"/>
</dbReference>
<accession>A0A182N902</accession>
<feature type="region of interest" description="Disordered" evidence="1">
    <location>
        <begin position="253"/>
        <end position="272"/>
    </location>
</feature>
<dbReference type="PANTHER" id="PTHR14136">
    <property type="entry name" value="BTB_POZ DOMAIN-CONTAINING PROTEIN KCTD9"/>
    <property type="match status" value="1"/>
</dbReference>
<keyword evidence="4" id="KW-1185">Reference proteome</keyword>
<dbReference type="InterPro" id="IPR000210">
    <property type="entry name" value="BTB/POZ_dom"/>
</dbReference>
<reference evidence="4" key="1">
    <citation type="submission" date="2013-03" db="EMBL/GenBank/DDBJ databases">
        <title>The Genome Sequence of Anopheles dirus WRAIR2.</title>
        <authorList>
            <consortium name="The Broad Institute Genomics Platform"/>
            <person name="Neafsey D.E."/>
            <person name="Walton C."/>
            <person name="Walker B."/>
            <person name="Young S.K."/>
            <person name="Zeng Q."/>
            <person name="Gargeya S."/>
            <person name="Fitzgerald M."/>
            <person name="Haas B."/>
            <person name="Abouelleil A."/>
            <person name="Allen A.W."/>
            <person name="Alvarado L."/>
            <person name="Arachchi H.M."/>
            <person name="Berlin A.M."/>
            <person name="Chapman S.B."/>
            <person name="Gainer-Dewar J."/>
            <person name="Goldberg J."/>
            <person name="Griggs A."/>
            <person name="Gujja S."/>
            <person name="Hansen M."/>
            <person name="Howarth C."/>
            <person name="Imamovic A."/>
            <person name="Ireland A."/>
            <person name="Larimer J."/>
            <person name="McCowan C."/>
            <person name="Murphy C."/>
            <person name="Pearson M."/>
            <person name="Poon T.W."/>
            <person name="Priest M."/>
            <person name="Roberts A."/>
            <person name="Saif S."/>
            <person name="Shea T."/>
            <person name="Sisk P."/>
            <person name="Sykes S."/>
            <person name="Wortman J."/>
            <person name="Nusbaum C."/>
            <person name="Birren B."/>
        </authorList>
    </citation>
    <scope>NUCLEOTIDE SEQUENCE [LARGE SCALE GENOMIC DNA]</scope>
    <source>
        <strain evidence="4">WRAIR2</strain>
    </source>
</reference>
<dbReference type="InterPro" id="IPR051082">
    <property type="entry name" value="Pentapeptide-BTB/POZ_domain"/>
</dbReference>
<dbReference type="SUPFAM" id="SSF141571">
    <property type="entry name" value="Pentapeptide repeat-like"/>
    <property type="match status" value="2"/>
</dbReference>
<dbReference type="AlphaFoldDB" id="A0A182N902"/>
<evidence type="ECO:0000313" key="3">
    <source>
        <dbReference type="EnsemblMetazoa" id="ADIR004126-PA"/>
    </source>
</evidence>
<dbReference type="InterPro" id="IPR003131">
    <property type="entry name" value="T1-type_BTB"/>
</dbReference>
<dbReference type="InterPro" id="IPR001646">
    <property type="entry name" value="5peptide_repeat"/>
</dbReference>
<dbReference type="Pfam" id="PF00805">
    <property type="entry name" value="Pentapeptide"/>
    <property type="match status" value="4"/>
</dbReference>
<dbReference type="InterPro" id="IPR011333">
    <property type="entry name" value="SKP1/BTB/POZ_sf"/>
</dbReference>
<dbReference type="SUPFAM" id="SSF54695">
    <property type="entry name" value="POZ domain"/>
    <property type="match status" value="2"/>
</dbReference>
<sequence length="567" mass="62762">MLARMFAQDAQMTPSERDAQGAYLIDRNGHYFRPILDYLRHGRVVYDKHVSLQGILEEAKYYGLDALIEQIHGIEKADVMLTRLDFIRTLVTSSHTTELRFQGVHLSGINLSKLDLRNINFKYACLSHCDLSYANLSWCVLERAGLRHANLEGAKLHSVSAACADLESASLMCSDMTRCSLESANMKGATLEGSVMEGVSLRVANLKNANMRNCMLNDADMAGANLEVVTSIRPSTFQPLNHNQRTMELTETVSSSEMSSNPSSPPATVTAPESSKWITLNVGGEIFTTTRLTLTNREPNSMLARMFAQDAQMTPSERDAQGAYLIDRNGHYFRPILDYLRHGRVVYDKHVSLQGILEEAKYYGLDALIEQIHGIEKADVMLTRLDFIRTLVTSSHTTELRFQGVHLSGINLSKLDLRNINFKYACLSHCNLSYANLSWCVLERADLRHANLEGAKLHSVSAACADLESASLMCSDMTRCSLESANMKGATLEGSVMEGVSLRVANLKNANMRNCMLNDADMAGANLEACDLTGCNLKGANLRGANLKDAQLELMVTPVHMAQIDIY</sequence>
<evidence type="ECO:0000256" key="1">
    <source>
        <dbReference type="SAM" id="MobiDB-lite"/>
    </source>
</evidence>